<evidence type="ECO:0008006" key="3">
    <source>
        <dbReference type="Google" id="ProtNLM"/>
    </source>
</evidence>
<feature type="region of interest" description="Disordered" evidence="1">
    <location>
        <begin position="126"/>
        <end position="146"/>
    </location>
</feature>
<name>A0A2C9WQJ8_MANES</name>
<dbReference type="PANTHER" id="PTHR12299">
    <property type="entry name" value="HYALURONIC ACID-BINDING PROTEIN 4"/>
    <property type="match status" value="1"/>
</dbReference>
<feature type="compositionally biased region" description="Basic and acidic residues" evidence="1">
    <location>
        <begin position="409"/>
        <end position="432"/>
    </location>
</feature>
<feature type="region of interest" description="Disordered" evidence="1">
    <location>
        <begin position="258"/>
        <end position="371"/>
    </location>
</feature>
<feature type="region of interest" description="Disordered" evidence="1">
    <location>
        <begin position="88"/>
        <end position="112"/>
    </location>
</feature>
<feature type="compositionally biased region" description="Polar residues" evidence="1">
    <location>
        <begin position="129"/>
        <end position="143"/>
    </location>
</feature>
<feature type="compositionally biased region" description="Basic and acidic residues" evidence="1">
    <location>
        <begin position="329"/>
        <end position="363"/>
    </location>
</feature>
<feature type="region of interest" description="Disordered" evidence="1">
    <location>
        <begin position="32"/>
        <end position="64"/>
    </location>
</feature>
<dbReference type="GO" id="GO:0005737">
    <property type="term" value="C:cytoplasm"/>
    <property type="evidence" value="ECO:0000318"/>
    <property type="project" value="GO_Central"/>
</dbReference>
<dbReference type="STRING" id="3983.A0A2C9WQJ8"/>
<feature type="region of interest" description="Disordered" evidence="1">
    <location>
        <begin position="388"/>
        <end position="445"/>
    </location>
</feature>
<dbReference type="PANTHER" id="PTHR12299:SF78">
    <property type="entry name" value="RGG REPEATS NUCLEAR RNA BINDING PROTEIN C"/>
    <property type="match status" value="1"/>
</dbReference>
<proteinExistence type="predicted"/>
<feature type="compositionally biased region" description="Basic and acidic residues" evidence="1">
    <location>
        <begin position="391"/>
        <end position="402"/>
    </location>
</feature>
<dbReference type="OrthoDB" id="784393at2759"/>
<dbReference type="AlphaFoldDB" id="A0A2C9WQJ8"/>
<dbReference type="EMBL" id="CM004387">
    <property type="protein sequence ID" value="OAY62298.1"/>
    <property type="molecule type" value="Genomic_DNA"/>
</dbReference>
<dbReference type="GO" id="GO:0003729">
    <property type="term" value="F:mRNA binding"/>
    <property type="evidence" value="ECO:0000318"/>
    <property type="project" value="GO_Central"/>
</dbReference>
<feature type="compositionally biased region" description="Low complexity" evidence="1">
    <location>
        <begin position="297"/>
        <end position="308"/>
    </location>
</feature>
<organism evidence="2">
    <name type="scientific">Manihot esculenta</name>
    <name type="common">Cassava</name>
    <name type="synonym">Jatropha manihot</name>
    <dbReference type="NCBI Taxonomy" id="3983"/>
    <lineage>
        <taxon>Eukaryota</taxon>
        <taxon>Viridiplantae</taxon>
        <taxon>Streptophyta</taxon>
        <taxon>Embryophyta</taxon>
        <taxon>Tracheophyta</taxon>
        <taxon>Spermatophyta</taxon>
        <taxon>Magnoliopsida</taxon>
        <taxon>eudicotyledons</taxon>
        <taxon>Gunneridae</taxon>
        <taxon>Pentapetalae</taxon>
        <taxon>rosids</taxon>
        <taxon>fabids</taxon>
        <taxon>Malpighiales</taxon>
        <taxon>Euphorbiaceae</taxon>
        <taxon>Crotonoideae</taxon>
        <taxon>Manihoteae</taxon>
        <taxon>Manihot</taxon>
    </lineage>
</organism>
<gene>
    <name evidence="2" type="ORF">MANES_01G257500</name>
</gene>
<dbReference type="InterPro" id="IPR039764">
    <property type="entry name" value="HABP4/SERBP1-like"/>
</dbReference>
<reference evidence="2" key="1">
    <citation type="submission" date="2016-02" db="EMBL/GenBank/DDBJ databases">
        <title>WGS assembly of Manihot esculenta.</title>
        <authorList>
            <person name="Bredeson J.V."/>
            <person name="Prochnik S.E."/>
            <person name="Lyons J.B."/>
            <person name="Schmutz J."/>
            <person name="Grimwood J."/>
            <person name="Vrebalov J."/>
            <person name="Bart R.S."/>
            <person name="Amuge T."/>
            <person name="Ferguson M.E."/>
            <person name="Green R."/>
            <person name="Putnam N."/>
            <person name="Stites J."/>
            <person name="Rounsley S."/>
            <person name="Rokhsar D.S."/>
        </authorList>
    </citation>
    <scope>NUCLEOTIDE SEQUENCE [LARGE SCALE GENOMIC DNA]</scope>
    <source>
        <tissue evidence="2">Leaf</tissue>
    </source>
</reference>
<evidence type="ECO:0000313" key="2">
    <source>
        <dbReference type="EMBL" id="OAY62298.1"/>
    </source>
</evidence>
<sequence>MAFGENVFTLLPDDNDGDIGAFINVVAAESRVAQDEEKKKRQEEKAEAKKQKQGQQEENLRHDAVMRAKRPVLSNLLYNNHIVFTKDKPAEEGKDQGVGVKEKGKSGEDGFQDKVGATVYHQERGSYSGGYSNEGDNGYQGNQVGEGRYERNYGRGNLRQDNNGGYGSYSRDCEKDTLYLENNGGEQGFRGERSYRRGRLYQENNRGERRYIRGNLYQENNGGEQGFRGDGNHRRFYFYQYNNGRDEGYVAYRGGGRWRGRGRGRGFNENNGSEDLVSEESQHVVKDLNGSTERQKNGGLSSGDSLNGVQMSGNSEKKELDDTEQPLNGDREEAADSNVEEKKKKKNEVNDHSKEKSQQKEESPANTMTYQEYEKVLLEKKKALEAMGLSEKPRANLDKDSESMQPIGKRIEESTVKPKSSEDKLRKKDGVTNKKNGSRSINIDEFLKPEKGKKYFAGYGGRTGYQGESSDGPGDVHNGRMFSTQAPAPRIDDVVQFPALGRRSSKMT</sequence>
<feature type="region of interest" description="Disordered" evidence="1">
    <location>
        <begin position="464"/>
        <end position="508"/>
    </location>
</feature>
<feature type="compositionally biased region" description="Basic and acidic residues" evidence="1">
    <location>
        <begin position="32"/>
        <end position="50"/>
    </location>
</feature>
<evidence type="ECO:0000256" key="1">
    <source>
        <dbReference type="SAM" id="MobiDB-lite"/>
    </source>
</evidence>
<accession>A0A2C9WQJ8</accession>
<protein>
    <recommendedName>
        <fullName evidence="3">Hyaluronan/mRNA-binding protein domain-containing protein</fullName>
    </recommendedName>
</protein>
<dbReference type="GO" id="GO:0005634">
    <property type="term" value="C:nucleus"/>
    <property type="evidence" value="ECO:0000318"/>
    <property type="project" value="GO_Central"/>
</dbReference>